<dbReference type="SUPFAM" id="SSF55874">
    <property type="entry name" value="ATPase domain of HSP90 chaperone/DNA topoisomerase II/histidine kinase"/>
    <property type="match status" value="1"/>
</dbReference>
<comment type="catalytic activity">
    <reaction evidence="1">
        <text>ATP + protein L-histidine = ADP + protein N-phospho-L-histidine.</text>
        <dbReference type="EC" id="2.7.13.3"/>
    </reaction>
</comment>
<evidence type="ECO:0000259" key="12">
    <source>
        <dbReference type="PROSITE" id="PS50113"/>
    </source>
</evidence>
<dbReference type="InterPro" id="IPR013656">
    <property type="entry name" value="PAS_4"/>
</dbReference>
<gene>
    <name evidence="13" type="ORF">HNQ82_002831</name>
</gene>
<dbReference type="EC" id="2.7.13.3" evidence="2"/>
<dbReference type="Gene3D" id="3.30.565.10">
    <property type="entry name" value="Histidine kinase-like ATPase, C-terminal domain"/>
    <property type="match status" value="1"/>
</dbReference>
<keyword evidence="10" id="KW-1133">Transmembrane helix</keyword>
<evidence type="ECO:0000256" key="5">
    <source>
        <dbReference type="ARBA" id="ARBA00022741"/>
    </source>
</evidence>
<dbReference type="InterPro" id="IPR003594">
    <property type="entry name" value="HATPase_dom"/>
</dbReference>
<dbReference type="PANTHER" id="PTHR43065:SF34">
    <property type="entry name" value="SPORULATION KINASE A"/>
    <property type="match status" value="1"/>
</dbReference>
<keyword evidence="6" id="KW-0418">Kinase</keyword>
<dbReference type="EMBL" id="JACHES010000018">
    <property type="protein sequence ID" value="MBB6177956.1"/>
    <property type="molecule type" value="Genomic_DNA"/>
</dbReference>
<dbReference type="AlphaFoldDB" id="A0A7W9YVL2"/>
<dbReference type="SUPFAM" id="SSF47384">
    <property type="entry name" value="Homodimeric domain of signal transducing histidine kinase"/>
    <property type="match status" value="1"/>
</dbReference>
<dbReference type="InterPro" id="IPR000014">
    <property type="entry name" value="PAS"/>
</dbReference>
<dbReference type="CDD" id="cd00082">
    <property type="entry name" value="HisKA"/>
    <property type="match status" value="1"/>
</dbReference>
<dbReference type="GO" id="GO:0000155">
    <property type="term" value="F:phosphorelay sensor kinase activity"/>
    <property type="evidence" value="ECO:0007669"/>
    <property type="project" value="InterPro"/>
</dbReference>
<keyword evidence="4" id="KW-0808">Transferase</keyword>
<dbReference type="Pfam" id="PF00512">
    <property type="entry name" value="HisKA"/>
    <property type="match status" value="1"/>
</dbReference>
<keyword evidence="3" id="KW-0597">Phosphoprotein</keyword>
<evidence type="ECO:0000256" key="6">
    <source>
        <dbReference type="ARBA" id="ARBA00022777"/>
    </source>
</evidence>
<proteinExistence type="predicted"/>
<dbReference type="InterPro" id="IPR000700">
    <property type="entry name" value="PAS-assoc_C"/>
</dbReference>
<dbReference type="CDD" id="cd00130">
    <property type="entry name" value="PAS"/>
    <property type="match status" value="1"/>
</dbReference>
<keyword evidence="10" id="KW-0472">Membrane</keyword>
<evidence type="ECO:0000256" key="10">
    <source>
        <dbReference type="SAM" id="Phobius"/>
    </source>
</evidence>
<evidence type="ECO:0000256" key="1">
    <source>
        <dbReference type="ARBA" id="ARBA00000085"/>
    </source>
</evidence>
<accession>A0A7W9YVL2</accession>
<keyword evidence="8" id="KW-0749">Sporulation</keyword>
<dbReference type="InterPro" id="IPR036097">
    <property type="entry name" value="HisK_dim/P_sf"/>
</dbReference>
<dbReference type="GO" id="GO:0030435">
    <property type="term" value="P:sporulation resulting in formation of a cellular spore"/>
    <property type="evidence" value="ECO:0007669"/>
    <property type="project" value="UniProtKB-KW"/>
</dbReference>
<evidence type="ECO:0000256" key="3">
    <source>
        <dbReference type="ARBA" id="ARBA00022553"/>
    </source>
</evidence>
<feature type="domain" description="PAC" evidence="12">
    <location>
        <begin position="160"/>
        <end position="212"/>
    </location>
</feature>
<evidence type="ECO:0000256" key="7">
    <source>
        <dbReference type="ARBA" id="ARBA00022840"/>
    </source>
</evidence>
<keyword evidence="10" id="KW-0812">Transmembrane</keyword>
<name>A0A7W9YVL2_9BACL</name>
<dbReference type="SMART" id="SM00387">
    <property type="entry name" value="HATPase_c"/>
    <property type="match status" value="1"/>
</dbReference>
<dbReference type="PROSITE" id="PS50113">
    <property type="entry name" value="PAC"/>
    <property type="match status" value="1"/>
</dbReference>
<dbReference type="InterPro" id="IPR004358">
    <property type="entry name" value="Sig_transdc_His_kin-like_C"/>
</dbReference>
<sequence>MDEGNVNEERFRCQMKYAVFAYVIVSIIWIILTDLYVEKLPIPPHIAPYVQTLKGSLFVILSAVFMYIALRKHRQLKQMAESEQELLTLIHAMPDFVSFKDGQGRWLRVNEFGLKLYGLEHVDYKGKTDAELAEYTPHFREALLYCIDSDEEAWQAKTVTRAEESFAMPNGEMKTFDVIKVPLFYENGKRKGLVVIGRDITQQKIAEQLLLKKEKLSVIGELAAGIAHEIRNPLTSIKGFLQMMKETKEVDERFVQIMLDEIERVNQIVTQLLVLAKPQMKAYKPLALHDVLEYVLGLFTYEAILQNVQMKYEPRTSAMIYGDKNELIQVFVNIVKNALEAMPKGGKLTISTKDEDDCVYVVIEDTGKGIEQERLKHIGEPFYTLKEKGMGLGLTTSMKIVHEHKGTMQIESEVGKGTRVRMMLPLYKNDPS</sequence>
<evidence type="ECO:0000313" key="13">
    <source>
        <dbReference type="EMBL" id="MBB6177956.1"/>
    </source>
</evidence>
<evidence type="ECO:0000259" key="11">
    <source>
        <dbReference type="PROSITE" id="PS50109"/>
    </source>
</evidence>
<evidence type="ECO:0000313" key="14">
    <source>
        <dbReference type="Proteomes" id="UP000523528"/>
    </source>
</evidence>
<keyword evidence="7" id="KW-0067">ATP-binding</keyword>
<evidence type="ECO:0000256" key="2">
    <source>
        <dbReference type="ARBA" id="ARBA00012438"/>
    </source>
</evidence>
<dbReference type="Pfam" id="PF08448">
    <property type="entry name" value="PAS_4"/>
    <property type="match status" value="1"/>
</dbReference>
<dbReference type="FunFam" id="1.10.287.130:FF:000040">
    <property type="entry name" value="PAS domain-containing sensor histidine kinase"/>
    <property type="match status" value="1"/>
</dbReference>
<comment type="caution">
    <text evidence="13">The sequence shown here is derived from an EMBL/GenBank/DDBJ whole genome shotgun (WGS) entry which is preliminary data.</text>
</comment>
<dbReference type="PRINTS" id="PR00344">
    <property type="entry name" value="BCTRLSENSOR"/>
</dbReference>
<feature type="domain" description="Histidine kinase" evidence="11">
    <location>
        <begin position="225"/>
        <end position="428"/>
    </location>
</feature>
<dbReference type="SUPFAM" id="SSF55785">
    <property type="entry name" value="PYP-like sensor domain (PAS domain)"/>
    <property type="match status" value="1"/>
</dbReference>
<feature type="transmembrane region" description="Helical" evidence="10">
    <location>
        <begin position="17"/>
        <end position="37"/>
    </location>
</feature>
<dbReference type="SMART" id="SM00388">
    <property type="entry name" value="HisKA"/>
    <property type="match status" value="1"/>
</dbReference>
<dbReference type="GO" id="GO:0005524">
    <property type="term" value="F:ATP binding"/>
    <property type="evidence" value="ECO:0007669"/>
    <property type="project" value="UniProtKB-KW"/>
</dbReference>
<dbReference type="Gene3D" id="1.10.287.130">
    <property type="match status" value="1"/>
</dbReference>
<dbReference type="InterPro" id="IPR036890">
    <property type="entry name" value="HATPase_C_sf"/>
</dbReference>
<organism evidence="13 14">
    <name type="scientific">Anoxybacillus tengchongensis</name>
    <dbReference type="NCBI Taxonomy" id="576944"/>
    <lineage>
        <taxon>Bacteria</taxon>
        <taxon>Bacillati</taxon>
        <taxon>Bacillota</taxon>
        <taxon>Bacilli</taxon>
        <taxon>Bacillales</taxon>
        <taxon>Anoxybacillaceae</taxon>
        <taxon>Anoxybacillus</taxon>
    </lineage>
</organism>
<protein>
    <recommendedName>
        <fullName evidence="2">histidine kinase</fullName>
        <ecNumber evidence="2">2.7.13.3</ecNumber>
    </recommendedName>
</protein>
<evidence type="ECO:0000256" key="8">
    <source>
        <dbReference type="ARBA" id="ARBA00022969"/>
    </source>
</evidence>
<keyword evidence="9" id="KW-0902">Two-component regulatory system</keyword>
<keyword evidence="14" id="KW-1185">Reference proteome</keyword>
<keyword evidence="5" id="KW-0547">Nucleotide-binding</keyword>
<reference evidence="13 14" key="1">
    <citation type="submission" date="2020-08" db="EMBL/GenBank/DDBJ databases">
        <title>Genomic Encyclopedia of Type Strains, Phase IV (KMG-IV): sequencing the most valuable type-strain genomes for metagenomic binning, comparative biology and taxonomic classification.</title>
        <authorList>
            <person name="Goeker M."/>
        </authorList>
    </citation>
    <scope>NUCLEOTIDE SEQUENCE [LARGE SCALE GENOMIC DNA]</scope>
    <source>
        <strain evidence="13 14">DSM 23211</strain>
    </source>
</reference>
<dbReference type="Pfam" id="PF02518">
    <property type="entry name" value="HATPase_c"/>
    <property type="match status" value="1"/>
</dbReference>
<dbReference type="Proteomes" id="UP000523528">
    <property type="component" value="Unassembled WGS sequence"/>
</dbReference>
<evidence type="ECO:0000256" key="9">
    <source>
        <dbReference type="ARBA" id="ARBA00023012"/>
    </source>
</evidence>
<dbReference type="Gene3D" id="3.30.450.20">
    <property type="entry name" value="PAS domain"/>
    <property type="match status" value="1"/>
</dbReference>
<dbReference type="PROSITE" id="PS50109">
    <property type="entry name" value="HIS_KIN"/>
    <property type="match status" value="1"/>
</dbReference>
<dbReference type="NCBIfam" id="TIGR00229">
    <property type="entry name" value="sensory_box"/>
    <property type="match status" value="1"/>
</dbReference>
<dbReference type="InterPro" id="IPR035965">
    <property type="entry name" value="PAS-like_dom_sf"/>
</dbReference>
<dbReference type="InterPro" id="IPR003661">
    <property type="entry name" value="HisK_dim/P_dom"/>
</dbReference>
<evidence type="ECO:0000256" key="4">
    <source>
        <dbReference type="ARBA" id="ARBA00022679"/>
    </source>
</evidence>
<feature type="transmembrane region" description="Helical" evidence="10">
    <location>
        <begin position="49"/>
        <end position="70"/>
    </location>
</feature>
<dbReference type="InterPro" id="IPR005467">
    <property type="entry name" value="His_kinase_dom"/>
</dbReference>
<dbReference type="PANTHER" id="PTHR43065">
    <property type="entry name" value="SENSOR HISTIDINE KINASE"/>
    <property type="match status" value="1"/>
</dbReference>